<feature type="compositionally biased region" description="Low complexity" evidence="2">
    <location>
        <begin position="225"/>
        <end position="239"/>
    </location>
</feature>
<sequence length="685" mass="77823">MVMSFPIDQYPNMRPESIEHGQILGSGQMVEIQSDFEPYFPNSLCQSDILLDQTDPRYSQPQDYTIRTQLSISPSARSLDHSSLQSPLAAEGPYTYQPPASAISYALSGQGFQENLPYSQPPEQPMRPYYRNCHTPFAPVAHQTTLPTTPPQAQYNRRSISNSPSFPSSPWYKLQSSDIADSTRTESFELVSNREAMGNSTKDSYRRHPDLSLCVPTSAADILSSSAIPSTSSPSLKSTQNPHSQPLTPNSSTVDAKSPNGAKQKAKRKRASSPHTAAKTKVLRQIGSCVRCRIMKIQCDEGNPCKKCYDMTGKARTYLQPCYREDICNISMVRRGNSEFGQETMAFRDYYWKSTKDATRVLHLSWTLFDGNSLKLPPITIECQEYVPRMGDVTKTKWQQNGRLTEVPLPTYACKDTKNLVKIVDQFLAAARDAIEVDLINQTTDELERLTLEEAYRYAQKYRSDILIRALRLRANTILSAGSGTPRGDETLGINWVANAAAGYVGERPLPPAIDHQIDVAMWEIIRDDHDTLLRGIKKKLYQSKERRPWFELFLTFFIALANVQYVHGQAVGWMRSQQQTDAAVQVSYLVKKMVTHWNYSADNILHHFRSIFRGELPLKMAERNITEFVERERLDSESTEYVQRVLGILQKQDEIFVRPLTGEVTEMGDHWIRKLFADQYHTPD</sequence>
<dbReference type="EMBL" id="JBHFEH010000021">
    <property type="protein sequence ID" value="KAL2053394.1"/>
    <property type="molecule type" value="Genomic_DNA"/>
</dbReference>
<dbReference type="InterPro" id="IPR036864">
    <property type="entry name" value="Zn2-C6_fun-type_DNA-bd_sf"/>
</dbReference>
<name>A0ABR4B6C7_9LECA</name>
<feature type="domain" description="Zn(2)-C6 fungal-type" evidence="3">
    <location>
        <begin position="288"/>
        <end position="308"/>
    </location>
</feature>
<organism evidence="4 5">
    <name type="scientific">Lepraria finkii</name>
    <dbReference type="NCBI Taxonomy" id="1340010"/>
    <lineage>
        <taxon>Eukaryota</taxon>
        <taxon>Fungi</taxon>
        <taxon>Dikarya</taxon>
        <taxon>Ascomycota</taxon>
        <taxon>Pezizomycotina</taxon>
        <taxon>Lecanoromycetes</taxon>
        <taxon>OSLEUM clade</taxon>
        <taxon>Lecanoromycetidae</taxon>
        <taxon>Lecanorales</taxon>
        <taxon>Lecanorineae</taxon>
        <taxon>Stereocaulaceae</taxon>
        <taxon>Lepraria</taxon>
    </lineage>
</organism>
<feature type="compositionally biased region" description="Polar residues" evidence="2">
    <location>
        <begin position="240"/>
        <end position="255"/>
    </location>
</feature>
<feature type="region of interest" description="Disordered" evidence="2">
    <location>
        <begin position="114"/>
        <end position="173"/>
    </location>
</feature>
<evidence type="ECO:0000256" key="2">
    <source>
        <dbReference type="SAM" id="MobiDB-lite"/>
    </source>
</evidence>
<dbReference type="Pfam" id="PF00172">
    <property type="entry name" value="Zn_clus"/>
    <property type="match status" value="1"/>
</dbReference>
<dbReference type="CDD" id="cd00067">
    <property type="entry name" value="GAL4"/>
    <property type="match status" value="1"/>
</dbReference>
<gene>
    <name evidence="4" type="ORF">ABVK25_006388</name>
</gene>
<protein>
    <recommendedName>
        <fullName evidence="3">Zn(2)-C6 fungal-type domain-containing protein</fullName>
    </recommendedName>
</protein>
<dbReference type="InterPro" id="IPR001138">
    <property type="entry name" value="Zn2Cys6_DnaBD"/>
</dbReference>
<feature type="region of interest" description="Disordered" evidence="2">
    <location>
        <begin position="225"/>
        <end position="279"/>
    </location>
</feature>
<proteinExistence type="predicted"/>
<reference evidence="4 5" key="1">
    <citation type="submission" date="2024-09" db="EMBL/GenBank/DDBJ databases">
        <title>Rethinking Asexuality: The Enigmatic Case of Functional Sexual Genes in Lepraria (Stereocaulaceae).</title>
        <authorList>
            <person name="Doellman M."/>
            <person name="Sun Y."/>
            <person name="Barcenas-Pena A."/>
            <person name="Lumbsch H.T."/>
            <person name="Grewe F."/>
        </authorList>
    </citation>
    <scope>NUCLEOTIDE SEQUENCE [LARGE SCALE GENOMIC DNA]</scope>
    <source>
        <strain evidence="4 5">Grewe 0041</strain>
    </source>
</reference>
<dbReference type="Proteomes" id="UP001590951">
    <property type="component" value="Unassembled WGS sequence"/>
</dbReference>
<keyword evidence="1" id="KW-0539">Nucleus</keyword>
<dbReference type="SUPFAM" id="SSF57701">
    <property type="entry name" value="Zn2/Cys6 DNA-binding domain"/>
    <property type="match status" value="1"/>
</dbReference>
<feature type="compositionally biased region" description="Low complexity" evidence="2">
    <location>
        <begin position="143"/>
        <end position="170"/>
    </location>
</feature>
<dbReference type="PANTHER" id="PTHR35392">
    <property type="entry name" value="ZN(II)2CYS6 TRANSCRIPTION FACTOR (EUROFUNG)-RELATED-RELATED"/>
    <property type="match status" value="1"/>
</dbReference>
<evidence type="ECO:0000313" key="5">
    <source>
        <dbReference type="Proteomes" id="UP001590951"/>
    </source>
</evidence>
<evidence type="ECO:0000313" key="4">
    <source>
        <dbReference type="EMBL" id="KAL2053394.1"/>
    </source>
</evidence>
<keyword evidence="5" id="KW-1185">Reference proteome</keyword>
<accession>A0ABR4B6C7</accession>
<evidence type="ECO:0000256" key="1">
    <source>
        <dbReference type="ARBA" id="ARBA00023242"/>
    </source>
</evidence>
<dbReference type="InterPro" id="IPR052973">
    <property type="entry name" value="Fungal_sec-metab_reg_TF"/>
</dbReference>
<comment type="caution">
    <text evidence="4">The sequence shown here is derived from an EMBL/GenBank/DDBJ whole genome shotgun (WGS) entry which is preliminary data.</text>
</comment>
<evidence type="ECO:0000259" key="3">
    <source>
        <dbReference type="Pfam" id="PF00172"/>
    </source>
</evidence>